<dbReference type="Proteomes" id="UP000662088">
    <property type="component" value="Unassembled WGS sequence"/>
</dbReference>
<proteinExistence type="predicted"/>
<dbReference type="Pfam" id="PF13346">
    <property type="entry name" value="ABC2_membrane_5"/>
    <property type="match status" value="1"/>
</dbReference>
<dbReference type="PANTHER" id="PTHR41309:SF2">
    <property type="entry name" value="MEMBRANE PROTEIN"/>
    <property type="match status" value="1"/>
</dbReference>
<feature type="transmembrane region" description="Helical" evidence="1">
    <location>
        <begin position="86"/>
        <end position="111"/>
    </location>
</feature>
<feature type="transmembrane region" description="Helical" evidence="1">
    <location>
        <begin position="152"/>
        <end position="171"/>
    </location>
</feature>
<feature type="transmembrane region" description="Helical" evidence="1">
    <location>
        <begin position="117"/>
        <end position="140"/>
    </location>
</feature>
<dbReference type="PANTHER" id="PTHR41309">
    <property type="entry name" value="MEMBRANE PROTEIN-RELATED"/>
    <property type="match status" value="1"/>
</dbReference>
<dbReference type="InterPro" id="IPR025699">
    <property type="entry name" value="ABC2_memb-like"/>
</dbReference>
<evidence type="ECO:0000313" key="3">
    <source>
        <dbReference type="Proteomes" id="UP000662088"/>
    </source>
</evidence>
<comment type="caution">
    <text evidence="2">The sequence shown here is derived from an EMBL/GenBank/DDBJ whole genome shotgun (WGS) entry which is preliminary data.</text>
</comment>
<sequence length="221" mass="25204">MEKVCKFAKLDLFMVKPYLKKYMLLLFAVSIPVIITTKNIYMMSFIAMFYGVIMVSYPFALSEKNNIENFYGTLSLKKRNIVNGRYIFTLGTMIFFTILSYIIMIVGNVILKQGLEYSELLFVLVTGFFMSLILVSLQLPAYFKLGYTKGKIFTYVPFFVIAIGVPLLGSLMGESTEKFKAIAAYIENNPVMVSIFLILCGLLIFEISNIVSQRLYINRTA</sequence>
<feature type="transmembrane region" description="Helical" evidence="1">
    <location>
        <begin position="18"/>
        <end position="35"/>
    </location>
</feature>
<protein>
    <submittedName>
        <fullName evidence="2">ABC-2 transporter permease</fullName>
    </submittedName>
</protein>
<evidence type="ECO:0000313" key="2">
    <source>
        <dbReference type="EMBL" id="MBC5639224.1"/>
    </source>
</evidence>
<keyword evidence="1" id="KW-1133">Transmembrane helix</keyword>
<dbReference type="AlphaFoldDB" id="A0A8I0A4G4"/>
<gene>
    <name evidence="2" type="ORF">H8R92_02015</name>
</gene>
<feature type="transmembrane region" description="Helical" evidence="1">
    <location>
        <begin position="191"/>
        <end position="211"/>
    </location>
</feature>
<dbReference type="EMBL" id="JACOOQ010000002">
    <property type="protein sequence ID" value="MBC5639224.1"/>
    <property type="molecule type" value="Genomic_DNA"/>
</dbReference>
<dbReference type="RefSeq" id="WP_022213085.1">
    <property type="nucleotide sequence ID" value="NZ_JACOOQ010000002.1"/>
</dbReference>
<evidence type="ECO:0000256" key="1">
    <source>
        <dbReference type="SAM" id="Phobius"/>
    </source>
</evidence>
<name>A0A8I0A4G4_9CLOT</name>
<keyword evidence="3" id="KW-1185">Reference proteome</keyword>
<reference evidence="2" key="1">
    <citation type="submission" date="2020-08" db="EMBL/GenBank/DDBJ databases">
        <title>Genome public.</title>
        <authorList>
            <person name="Liu C."/>
            <person name="Sun Q."/>
        </authorList>
    </citation>
    <scope>NUCLEOTIDE SEQUENCE</scope>
    <source>
        <strain evidence="2">NSJ-42</strain>
    </source>
</reference>
<keyword evidence="1" id="KW-0812">Transmembrane</keyword>
<organism evidence="2 3">
    <name type="scientific">Clostridium lentum</name>
    <dbReference type="NCBI Taxonomy" id="2763037"/>
    <lineage>
        <taxon>Bacteria</taxon>
        <taxon>Bacillati</taxon>
        <taxon>Bacillota</taxon>
        <taxon>Clostridia</taxon>
        <taxon>Eubacteriales</taxon>
        <taxon>Clostridiaceae</taxon>
        <taxon>Clostridium</taxon>
    </lineage>
</organism>
<accession>A0A8I0A4G4</accession>
<feature type="transmembrane region" description="Helical" evidence="1">
    <location>
        <begin position="41"/>
        <end position="61"/>
    </location>
</feature>
<keyword evidence="1" id="KW-0472">Membrane</keyword>